<reference evidence="1 2" key="1">
    <citation type="submission" date="2024-02" db="EMBL/GenBank/DDBJ databases">
        <title>Discinaceae phylogenomics.</title>
        <authorList>
            <person name="Dirks A.C."/>
            <person name="James T.Y."/>
        </authorList>
    </citation>
    <scope>NUCLEOTIDE SEQUENCE [LARGE SCALE GENOMIC DNA]</scope>
    <source>
        <strain evidence="1 2">ACD0624</strain>
    </source>
</reference>
<dbReference type="Proteomes" id="UP001447188">
    <property type="component" value="Unassembled WGS sequence"/>
</dbReference>
<protein>
    <submittedName>
        <fullName evidence="1">Uncharacterized protein</fullName>
    </submittedName>
</protein>
<keyword evidence="2" id="KW-1185">Reference proteome</keyword>
<sequence>MALGTFIRMMDTWRNQRPSVQEGVIDLIKQVIRERIPFACGKIEVIPVQALEEDEEAPRKALQAFREASNHPLISTTAHGQSVTLEEPNELI</sequence>
<dbReference type="EMBL" id="JBBBZM010000409">
    <property type="protein sequence ID" value="KAL0630705.1"/>
    <property type="molecule type" value="Genomic_DNA"/>
</dbReference>
<organism evidence="1 2">
    <name type="scientific">Discina gigas</name>
    <dbReference type="NCBI Taxonomy" id="1032678"/>
    <lineage>
        <taxon>Eukaryota</taxon>
        <taxon>Fungi</taxon>
        <taxon>Dikarya</taxon>
        <taxon>Ascomycota</taxon>
        <taxon>Pezizomycotina</taxon>
        <taxon>Pezizomycetes</taxon>
        <taxon>Pezizales</taxon>
        <taxon>Discinaceae</taxon>
        <taxon>Discina</taxon>
    </lineage>
</organism>
<accession>A0ABR3G442</accession>
<name>A0ABR3G442_9PEZI</name>
<evidence type="ECO:0000313" key="2">
    <source>
        <dbReference type="Proteomes" id="UP001447188"/>
    </source>
</evidence>
<gene>
    <name evidence="1" type="ORF">Q9L58_010444</name>
</gene>
<comment type="caution">
    <text evidence="1">The sequence shown here is derived from an EMBL/GenBank/DDBJ whole genome shotgun (WGS) entry which is preliminary data.</text>
</comment>
<proteinExistence type="predicted"/>
<evidence type="ECO:0000313" key="1">
    <source>
        <dbReference type="EMBL" id="KAL0630705.1"/>
    </source>
</evidence>